<evidence type="ECO:0000256" key="1">
    <source>
        <dbReference type="SAM" id="Coils"/>
    </source>
</evidence>
<dbReference type="AlphaFoldDB" id="A0A381WYT6"/>
<evidence type="ECO:0008006" key="4">
    <source>
        <dbReference type="Google" id="ProtNLM"/>
    </source>
</evidence>
<dbReference type="EMBL" id="UINC01013265">
    <property type="protein sequence ID" value="SVA57438.1"/>
    <property type="molecule type" value="Genomic_DNA"/>
</dbReference>
<dbReference type="NCBIfam" id="TIGR02795">
    <property type="entry name" value="tol_pal_ybgF"/>
    <property type="match status" value="1"/>
</dbReference>
<sequence>MLRKQQGLFFAIIIVRSIQMIRFKRKITIPFLLLFLLFAQTSYSQDQDVLEILEIIQKDLKTLEKAVYSDAGSEDLNIKTEFNQNDEDVLTRHLLKLSEIEDQFKNLTNKFEEINFKLDKLSNRISKTQADNQLRFQQLEEGGAIKSEGTQELSSLPKQSEEKILPGSSEPQDLGSISYKDTATNETTQQTQSVDTTSTVVTEVVQSEEKILPDETPEKQYEFATSFLKIGDYNTAERAFREFVILNSDHDLAGSAQYWYAETFRIRQLYTDAASAYLEGYQKYPKSNKAPINLLKLGVSLVQIGEKDQGCLMITGVEKQYPKANQSVLQKAKYEEKKFECKKDNT</sequence>
<dbReference type="InterPro" id="IPR014162">
    <property type="entry name" value="CpoB_C"/>
</dbReference>
<dbReference type="SUPFAM" id="SSF48452">
    <property type="entry name" value="TPR-like"/>
    <property type="match status" value="1"/>
</dbReference>
<dbReference type="Pfam" id="PF13432">
    <property type="entry name" value="TPR_16"/>
    <property type="match status" value="1"/>
</dbReference>
<accession>A0A381WYT6</accession>
<evidence type="ECO:0000313" key="3">
    <source>
        <dbReference type="EMBL" id="SVA57438.1"/>
    </source>
</evidence>
<dbReference type="GO" id="GO:0051301">
    <property type="term" value="P:cell division"/>
    <property type="evidence" value="ECO:0007669"/>
    <property type="project" value="InterPro"/>
</dbReference>
<feature type="region of interest" description="Disordered" evidence="2">
    <location>
        <begin position="146"/>
        <end position="178"/>
    </location>
</feature>
<dbReference type="InterPro" id="IPR034706">
    <property type="entry name" value="CpoB"/>
</dbReference>
<protein>
    <recommendedName>
        <fullName evidence="4">Cell division coordinator CpoB</fullName>
    </recommendedName>
</protein>
<dbReference type="HAMAP" id="MF_02066">
    <property type="entry name" value="CpoB"/>
    <property type="match status" value="1"/>
</dbReference>
<feature type="coiled-coil region" evidence="1">
    <location>
        <begin position="90"/>
        <end position="124"/>
    </location>
</feature>
<organism evidence="3">
    <name type="scientific">marine metagenome</name>
    <dbReference type="NCBI Taxonomy" id="408172"/>
    <lineage>
        <taxon>unclassified sequences</taxon>
        <taxon>metagenomes</taxon>
        <taxon>ecological metagenomes</taxon>
    </lineage>
</organism>
<proteinExistence type="inferred from homology"/>
<dbReference type="Gene3D" id="1.25.40.10">
    <property type="entry name" value="Tetratricopeptide repeat domain"/>
    <property type="match status" value="1"/>
</dbReference>
<reference evidence="3" key="1">
    <citation type="submission" date="2018-05" db="EMBL/GenBank/DDBJ databases">
        <authorList>
            <person name="Lanie J.A."/>
            <person name="Ng W.-L."/>
            <person name="Kazmierczak K.M."/>
            <person name="Andrzejewski T.M."/>
            <person name="Davidsen T.M."/>
            <person name="Wayne K.J."/>
            <person name="Tettelin H."/>
            <person name="Glass J.I."/>
            <person name="Rusch D."/>
            <person name="Podicherti R."/>
            <person name="Tsui H.-C.T."/>
            <person name="Winkler M.E."/>
        </authorList>
    </citation>
    <scope>NUCLEOTIDE SEQUENCE</scope>
</reference>
<gene>
    <name evidence="3" type="ORF">METZ01_LOCUS110292</name>
</gene>
<feature type="compositionally biased region" description="Polar residues" evidence="2">
    <location>
        <begin position="148"/>
        <end position="158"/>
    </location>
</feature>
<keyword evidence="1" id="KW-0175">Coiled coil</keyword>
<dbReference type="InterPro" id="IPR011990">
    <property type="entry name" value="TPR-like_helical_dom_sf"/>
</dbReference>
<evidence type="ECO:0000256" key="2">
    <source>
        <dbReference type="SAM" id="MobiDB-lite"/>
    </source>
</evidence>
<name>A0A381WYT6_9ZZZZ</name>